<name>A0AAV8Z380_9CUCU</name>
<dbReference type="Proteomes" id="UP001162156">
    <property type="component" value="Unassembled WGS sequence"/>
</dbReference>
<organism evidence="1 2">
    <name type="scientific">Rhamnusium bicolor</name>
    <dbReference type="NCBI Taxonomy" id="1586634"/>
    <lineage>
        <taxon>Eukaryota</taxon>
        <taxon>Metazoa</taxon>
        <taxon>Ecdysozoa</taxon>
        <taxon>Arthropoda</taxon>
        <taxon>Hexapoda</taxon>
        <taxon>Insecta</taxon>
        <taxon>Pterygota</taxon>
        <taxon>Neoptera</taxon>
        <taxon>Endopterygota</taxon>
        <taxon>Coleoptera</taxon>
        <taxon>Polyphaga</taxon>
        <taxon>Cucujiformia</taxon>
        <taxon>Chrysomeloidea</taxon>
        <taxon>Cerambycidae</taxon>
        <taxon>Lepturinae</taxon>
        <taxon>Rhagiini</taxon>
        <taxon>Rhamnusium</taxon>
    </lineage>
</organism>
<protein>
    <submittedName>
        <fullName evidence="1">Uncharacterized protein</fullName>
    </submittedName>
</protein>
<evidence type="ECO:0000313" key="1">
    <source>
        <dbReference type="EMBL" id="KAJ8958551.1"/>
    </source>
</evidence>
<gene>
    <name evidence="1" type="ORF">NQ314_006390</name>
</gene>
<proteinExistence type="predicted"/>
<keyword evidence="2" id="KW-1185">Reference proteome</keyword>
<evidence type="ECO:0000313" key="2">
    <source>
        <dbReference type="Proteomes" id="UP001162156"/>
    </source>
</evidence>
<accession>A0AAV8Z380</accession>
<dbReference type="EMBL" id="JANEYF010001724">
    <property type="protein sequence ID" value="KAJ8958551.1"/>
    <property type="molecule type" value="Genomic_DNA"/>
</dbReference>
<sequence length="172" mass="19978">MTQDQSILLRANIKFFDTSTKISQILLNSQDLFIEYQTKLTQKFKKEINSPEEIGIYASRVLKSAVESIADDNMDCDNSGIDSKCKDIAKAFVKLAYFTRDQNNDELQGDFILYVLRAMKLNSLEAKQLFPCILMQSRLGSDYSRLFIIEVNLKQQSFKIFFNILIKIEYER</sequence>
<reference evidence="1" key="1">
    <citation type="journal article" date="2023" name="Insect Mol. Biol.">
        <title>Genome sequencing provides insights into the evolution of gene families encoding plant cell wall-degrading enzymes in longhorned beetles.</title>
        <authorList>
            <person name="Shin N.R."/>
            <person name="Okamura Y."/>
            <person name="Kirsch R."/>
            <person name="Pauchet Y."/>
        </authorList>
    </citation>
    <scope>NUCLEOTIDE SEQUENCE</scope>
    <source>
        <strain evidence="1">RBIC_L_NR</strain>
    </source>
</reference>
<dbReference type="AlphaFoldDB" id="A0AAV8Z380"/>
<comment type="caution">
    <text evidence="1">The sequence shown here is derived from an EMBL/GenBank/DDBJ whole genome shotgun (WGS) entry which is preliminary data.</text>
</comment>